<dbReference type="Proteomes" id="UP000266841">
    <property type="component" value="Unassembled WGS sequence"/>
</dbReference>
<dbReference type="AlphaFoldDB" id="K0TCQ5"/>
<proteinExistence type="predicted"/>
<reference evidence="1 2" key="1">
    <citation type="journal article" date="2012" name="Genome Biol.">
        <title>Genome and low-iron response of an oceanic diatom adapted to chronic iron limitation.</title>
        <authorList>
            <person name="Lommer M."/>
            <person name="Specht M."/>
            <person name="Roy A.S."/>
            <person name="Kraemer L."/>
            <person name="Andreson R."/>
            <person name="Gutowska M.A."/>
            <person name="Wolf J."/>
            <person name="Bergner S.V."/>
            <person name="Schilhabel M.B."/>
            <person name="Klostermeier U.C."/>
            <person name="Beiko R.G."/>
            <person name="Rosenstiel P."/>
            <person name="Hippler M."/>
            <person name="Laroche J."/>
        </authorList>
    </citation>
    <scope>NUCLEOTIDE SEQUENCE [LARGE SCALE GENOMIC DNA]</scope>
    <source>
        <strain evidence="1 2">CCMP1005</strain>
    </source>
</reference>
<dbReference type="eggNOG" id="ENOG502SW4N">
    <property type="taxonomic scope" value="Eukaryota"/>
</dbReference>
<comment type="caution">
    <text evidence="1">The sequence shown here is derived from an EMBL/GenBank/DDBJ whole genome shotgun (WGS) entry which is preliminary data.</text>
</comment>
<accession>K0TCQ5</accession>
<name>K0TCQ5_THAOC</name>
<dbReference type="EMBL" id="AGNL01007478">
    <property type="protein sequence ID" value="EJK71236.1"/>
    <property type="molecule type" value="Genomic_DNA"/>
</dbReference>
<dbReference type="InterPro" id="IPR011333">
    <property type="entry name" value="SKP1/BTB/POZ_sf"/>
</dbReference>
<evidence type="ECO:0000313" key="2">
    <source>
        <dbReference type="Proteomes" id="UP000266841"/>
    </source>
</evidence>
<dbReference type="SUPFAM" id="SSF54695">
    <property type="entry name" value="POZ domain"/>
    <property type="match status" value="1"/>
</dbReference>
<organism evidence="1 2">
    <name type="scientific">Thalassiosira oceanica</name>
    <name type="common">Marine diatom</name>
    <dbReference type="NCBI Taxonomy" id="159749"/>
    <lineage>
        <taxon>Eukaryota</taxon>
        <taxon>Sar</taxon>
        <taxon>Stramenopiles</taxon>
        <taxon>Ochrophyta</taxon>
        <taxon>Bacillariophyta</taxon>
        <taxon>Coscinodiscophyceae</taxon>
        <taxon>Thalassiosirophycidae</taxon>
        <taxon>Thalassiosirales</taxon>
        <taxon>Thalassiosiraceae</taxon>
        <taxon>Thalassiosira</taxon>
    </lineage>
</organism>
<sequence>MKSRDGRVGAAQGQAPEVQPCRLGRRRGEIRHVRVDADLELALLRGPAVGRHWSESRDDEELYIDQDPAAFKVLLDYMRSGMIQVSEVNKNVLLLAEFLGMETLVSATKIRWLVNLGRGPSLSDDSSDADIVAAFDEEYGGISEAIGAGLFPSFLAMNPPSKSQSEVAEIAMTPRPDGGNTVVAREFVGREGPNETQCGPLSAVNGLCSKGYVPSCSHVAYDYECRGDEARGDEYPEVQLLLLRRRKYIQLLPRTENVFAPSDEDRQVKSTLTRFQYACLIIHMGGQVDAILAPPEFSSDESVRSNPFGVAVIQPVPPCWAESNGFVHSKLDIARVDKQVDKAWEWVHQEIMDKLEGYRSPHDIGTVEIVEREILSKAT</sequence>
<protein>
    <submittedName>
        <fullName evidence="1">Uncharacterized protein</fullName>
    </submittedName>
</protein>
<evidence type="ECO:0000313" key="1">
    <source>
        <dbReference type="EMBL" id="EJK71236.1"/>
    </source>
</evidence>
<keyword evidence="2" id="KW-1185">Reference proteome</keyword>
<dbReference type="Gene3D" id="3.30.710.10">
    <property type="entry name" value="Potassium Channel Kv1.1, Chain A"/>
    <property type="match status" value="1"/>
</dbReference>
<gene>
    <name evidence="1" type="ORF">THAOC_07341</name>
</gene>